<evidence type="ECO:0000313" key="3">
    <source>
        <dbReference type="Proteomes" id="UP000790347"/>
    </source>
</evidence>
<sequence>MKERKTCDIFLIYIGYICWRNRRRHRRQQQQQHNGDDNENDLRTNISGQTKSDNLNEDFRENIIYYHDEGGGECDIGVYDMYPLRIQIHHQSINEQTTSATAVANIQHSSHHHHLHHQLEPSIIDSLPSPLPPPPPTTAMMMNNNKLSTIQQQQQQSPEVWQELTVI</sequence>
<comment type="caution">
    <text evidence="2">The sequence shown here is derived from an EMBL/GenBank/DDBJ whole genome shotgun (WGS) entry which is preliminary data.</text>
</comment>
<accession>A0A922IA17</accession>
<protein>
    <submittedName>
        <fullName evidence="2">Uncharacterized protein</fullName>
    </submittedName>
</protein>
<feature type="compositionally biased region" description="Polar residues" evidence="1">
    <location>
        <begin position="43"/>
        <end position="53"/>
    </location>
</feature>
<feature type="region of interest" description="Disordered" evidence="1">
    <location>
        <begin position="28"/>
        <end position="54"/>
    </location>
</feature>
<name>A0A922IA17_DERFA</name>
<reference evidence="2" key="1">
    <citation type="submission" date="2013-05" db="EMBL/GenBank/DDBJ databases">
        <authorList>
            <person name="Yim A.K.Y."/>
            <person name="Chan T.F."/>
            <person name="Ji K.M."/>
            <person name="Liu X.Y."/>
            <person name="Zhou J.W."/>
            <person name="Li R.Q."/>
            <person name="Yang K.Y."/>
            <person name="Li J."/>
            <person name="Li M."/>
            <person name="Law P.T.W."/>
            <person name="Wu Y.L."/>
            <person name="Cai Z.L."/>
            <person name="Qin H."/>
            <person name="Bao Y."/>
            <person name="Leung R.K.K."/>
            <person name="Ng P.K.S."/>
            <person name="Zou J."/>
            <person name="Zhong X.J."/>
            <person name="Ran P.X."/>
            <person name="Zhong N.S."/>
            <person name="Liu Z.G."/>
            <person name="Tsui S.K.W."/>
        </authorList>
    </citation>
    <scope>NUCLEOTIDE SEQUENCE</scope>
    <source>
        <strain evidence="2">Derf</strain>
        <tissue evidence="2">Whole organism</tissue>
    </source>
</reference>
<reference evidence="2" key="2">
    <citation type="journal article" date="2022" name="Res Sq">
        <title>Comparative Genomics Reveals Insights into the Divergent Evolution of Astigmatic Mites and Household Pest Adaptations.</title>
        <authorList>
            <person name="Xiong Q."/>
            <person name="Wan A.T.-Y."/>
            <person name="Liu X.-Y."/>
            <person name="Fung C.S.-H."/>
            <person name="Xiao X."/>
            <person name="Malainual N."/>
            <person name="Hou J."/>
            <person name="Wang L."/>
            <person name="Wang M."/>
            <person name="Yang K."/>
            <person name="Cui Y."/>
            <person name="Leung E."/>
            <person name="Nong W."/>
            <person name="Shin S.-K."/>
            <person name="Au S."/>
            <person name="Jeong K.Y."/>
            <person name="Chew F.T."/>
            <person name="Hui J."/>
            <person name="Leung T.F."/>
            <person name="Tungtrongchitr A."/>
            <person name="Zhong N."/>
            <person name="Liu Z."/>
            <person name="Tsui S."/>
        </authorList>
    </citation>
    <scope>NUCLEOTIDE SEQUENCE</scope>
    <source>
        <strain evidence="2">Derf</strain>
        <tissue evidence="2">Whole organism</tissue>
    </source>
</reference>
<dbReference type="AlphaFoldDB" id="A0A922IA17"/>
<gene>
    <name evidence="2" type="ORF">DERF_006283</name>
</gene>
<evidence type="ECO:0000313" key="2">
    <source>
        <dbReference type="EMBL" id="KAH9522719.1"/>
    </source>
</evidence>
<keyword evidence="3" id="KW-1185">Reference proteome</keyword>
<dbReference type="Proteomes" id="UP000790347">
    <property type="component" value="Unassembled WGS sequence"/>
</dbReference>
<organism evidence="2 3">
    <name type="scientific">Dermatophagoides farinae</name>
    <name type="common">American house dust mite</name>
    <dbReference type="NCBI Taxonomy" id="6954"/>
    <lineage>
        <taxon>Eukaryota</taxon>
        <taxon>Metazoa</taxon>
        <taxon>Ecdysozoa</taxon>
        <taxon>Arthropoda</taxon>
        <taxon>Chelicerata</taxon>
        <taxon>Arachnida</taxon>
        <taxon>Acari</taxon>
        <taxon>Acariformes</taxon>
        <taxon>Sarcoptiformes</taxon>
        <taxon>Astigmata</taxon>
        <taxon>Psoroptidia</taxon>
        <taxon>Analgoidea</taxon>
        <taxon>Pyroglyphidae</taxon>
        <taxon>Dermatophagoidinae</taxon>
        <taxon>Dermatophagoides</taxon>
    </lineage>
</organism>
<evidence type="ECO:0000256" key="1">
    <source>
        <dbReference type="SAM" id="MobiDB-lite"/>
    </source>
</evidence>
<dbReference type="EMBL" id="ASGP02000002">
    <property type="protein sequence ID" value="KAH9522719.1"/>
    <property type="molecule type" value="Genomic_DNA"/>
</dbReference>
<proteinExistence type="predicted"/>